<comment type="caution">
    <text evidence="2">The sequence shown here is derived from an EMBL/GenBank/DDBJ whole genome shotgun (WGS) entry which is preliminary data.</text>
</comment>
<gene>
    <name evidence="2" type="ORF">R3P38DRAFT_3206519</name>
</gene>
<dbReference type="Gene3D" id="3.60.130.30">
    <property type="match status" value="1"/>
</dbReference>
<organism evidence="2 3">
    <name type="scientific">Favolaschia claudopus</name>
    <dbReference type="NCBI Taxonomy" id="2862362"/>
    <lineage>
        <taxon>Eukaryota</taxon>
        <taxon>Fungi</taxon>
        <taxon>Dikarya</taxon>
        <taxon>Basidiomycota</taxon>
        <taxon>Agaricomycotina</taxon>
        <taxon>Agaricomycetes</taxon>
        <taxon>Agaricomycetidae</taxon>
        <taxon>Agaricales</taxon>
        <taxon>Marasmiineae</taxon>
        <taxon>Mycenaceae</taxon>
        <taxon>Favolaschia</taxon>
    </lineage>
</organism>
<evidence type="ECO:0000313" key="2">
    <source>
        <dbReference type="EMBL" id="KAK7013941.1"/>
    </source>
</evidence>
<feature type="compositionally biased region" description="Acidic residues" evidence="1">
    <location>
        <begin position="50"/>
        <end position="68"/>
    </location>
</feature>
<feature type="region of interest" description="Disordered" evidence="1">
    <location>
        <begin position="302"/>
        <end position="335"/>
    </location>
</feature>
<evidence type="ECO:0000313" key="3">
    <source>
        <dbReference type="Proteomes" id="UP001362999"/>
    </source>
</evidence>
<dbReference type="EMBL" id="JAWWNJ010000058">
    <property type="protein sequence ID" value="KAK7013941.1"/>
    <property type="molecule type" value="Genomic_DNA"/>
</dbReference>
<feature type="compositionally biased region" description="Pro residues" evidence="1">
    <location>
        <begin position="111"/>
        <end position="122"/>
    </location>
</feature>
<proteinExistence type="predicted"/>
<accession>A0AAW0AL85</accession>
<feature type="compositionally biased region" description="Polar residues" evidence="1">
    <location>
        <begin position="89"/>
        <end position="99"/>
    </location>
</feature>
<reference evidence="2 3" key="1">
    <citation type="journal article" date="2024" name="J Genomics">
        <title>Draft genome sequencing and assembly of Favolaschia claudopus CIRM-BRFM 2984 isolated from oak limbs.</title>
        <authorList>
            <person name="Navarro D."/>
            <person name="Drula E."/>
            <person name="Chaduli D."/>
            <person name="Cazenave R."/>
            <person name="Ahrendt S."/>
            <person name="Wang J."/>
            <person name="Lipzen A."/>
            <person name="Daum C."/>
            <person name="Barry K."/>
            <person name="Grigoriev I.V."/>
            <person name="Favel A."/>
            <person name="Rosso M.N."/>
            <person name="Martin F."/>
        </authorList>
    </citation>
    <scope>NUCLEOTIDE SEQUENCE [LARGE SCALE GENOMIC DNA]</scope>
    <source>
        <strain evidence="2 3">CIRM-BRFM 2984</strain>
    </source>
</reference>
<dbReference type="AlphaFoldDB" id="A0AAW0AL85"/>
<keyword evidence="3" id="KW-1185">Reference proteome</keyword>
<name>A0AAW0AL85_9AGAR</name>
<feature type="region of interest" description="Disordered" evidence="1">
    <location>
        <begin position="1"/>
        <end position="27"/>
    </location>
</feature>
<sequence>MSHPGGKRVPLARARRRTRSGAEFSPFASVAISLPHIRLNDLLARRDEGPDSDVESDDEALSDEEVEEVETKPLASPAPAPPQERPTIPGNSLFPSSSAAPVGSIIRIPRPGQPPRPTPPTGAMPGSIIRCARPVPAPSRPKATAAEVKARRLLKKHAKDRRARRDVREQRRVHAAVRLKGVAALRVRRATPIKIDLHLKFKTPFHAPIASSGWQAVRQDEDDPRHFDLKALLAKDPDMRVYEWDGEPTPLVDADRQILLCLAGFPDDQPGRNWQTEVAVPAAKAMEAAAITIYTKPKWQRKRLASEPTPRRGGHAAKNSGVSMGGGQTHPQNVSQSAHTLATLASLFALKPFQRIAGWTNMIFAAFAKDLFDFYDTTFSDVCAHDPELRRNLPRKLSVFSTTTFNFGPITVTLPHIDFRNLAWGWCAITALGDFDPDRGGHLVLWDLKLIIRFPPGATILIPSAILRHSNVKIQKGETRFSFTQYTPAGLFRWAYNGFRTDKDVDASKHTSAAEHQRRKQDRARRWAEGIKMYSVWEGPVKTL</sequence>
<dbReference type="Proteomes" id="UP001362999">
    <property type="component" value="Unassembled WGS sequence"/>
</dbReference>
<evidence type="ECO:0000256" key="1">
    <source>
        <dbReference type="SAM" id="MobiDB-lite"/>
    </source>
</evidence>
<protein>
    <submittedName>
        <fullName evidence="2">Uncharacterized protein</fullName>
    </submittedName>
</protein>
<feature type="region of interest" description="Disordered" evidence="1">
    <location>
        <begin position="45"/>
        <end position="123"/>
    </location>
</feature>